<reference evidence="1" key="1">
    <citation type="journal article" date="2021" name="Proc. Natl. Acad. Sci. U.S.A.">
        <title>A Catalog of Tens of Thousands of Viruses from Human Metagenomes Reveals Hidden Associations with Chronic Diseases.</title>
        <authorList>
            <person name="Tisza M.J."/>
            <person name="Buck C.B."/>
        </authorList>
    </citation>
    <scope>NUCLEOTIDE SEQUENCE</scope>
    <source>
        <strain evidence="1">CtNYt19</strain>
    </source>
</reference>
<dbReference type="EMBL" id="BK015669">
    <property type="protein sequence ID" value="DAE19182.1"/>
    <property type="molecule type" value="Genomic_DNA"/>
</dbReference>
<protein>
    <submittedName>
        <fullName evidence="1">Major tail protein</fullName>
    </submittedName>
</protein>
<sequence length="190" mass="21130">MTKYENVYSDFEVTKTSFKPKGATAFIENNCVGSLEIQETVRNITKKCRGVVVKNRTKHGGTIEGTLKLHMKWGLYKTLFGLNSDGLKEGINSLNRDKSVHPEFTMVNEVRDEDGTVKLLAFPCCVASEGAKKSIENGATEVVEVEMKFSASVDEIGNTMYEAIVQEITDETVKTKWMTEFSTELVKVAA</sequence>
<accession>A0A8S5QIQ6</accession>
<organism evidence="1">
    <name type="scientific">Siphoviridae sp. ctNYt19</name>
    <dbReference type="NCBI Taxonomy" id="2825472"/>
    <lineage>
        <taxon>Viruses</taxon>
        <taxon>Duplodnaviria</taxon>
        <taxon>Heunggongvirae</taxon>
        <taxon>Uroviricota</taxon>
        <taxon>Caudoviricetes</taxon>
    </lineage>
</organism>
<evidence type="ECO:0000313" key="1">
    <source>
        <dbReference type="EMBL" id="DAE19182.1"/>
    </source>
</evidence>
<proteinExistence type="predicted"/>
<name>A0A8S5QIQ6_9CAUD</name>